<dbReference type="Pfam" id="PF00144">
    <property type="entry name" value="Beta-lactamase"/>
    <property type="match status" value="1"/>
</dbReference>
<dbReference type="STRING" id="1280949.HAD_06725"/>
<organism evidence="3 4">
    <name type="scientific">Hyphomonas adhaerens MHS-3</name>
    <dbReference type="NCBI Taxonomy" id="1280949"/>
    <lineage>
        <taxon>Bacteria</taxon>
        <taxon>Pseudomonadati</taxon>
        <taxon>Pseudomonadota</taxon>
        <taxon>Alphaproteobacteria</taxon>
        <taxon>Hyphomonadales</taxon>
        <taxon>Hyphomonadaceae</taxon>
        <taxon>Hyphomonas</taxon>
    </lineage>
</organism>
<dbReference type="InterPro" id="IPR050789">
    <property type="entry name" value="Diverse_Enzym_Activities"/>
</dbReference>
<sequence length="348" mass="38346">MPFDHPLPPLPVQPDGVAWPTKAWPESPPAPDTDTARLNRLLDRAFTDPAPETMGETHAFLAVQGGQIVAERYWRDFTPGSTFPSWSEAKSITQALIGILVRDGKIDIHAPADVPEWQEADDPRRAITLDMLLRMSSGLKFIEDYVPGSVSDVIEMLFGSGQLDVAAYAASQPLEHEPDTFWSYSSGTSNIVARCAARALGADADTFREFMFWELFSPIGMRSPLPKFDAAGTFIGSSFCYCTARDFARFGLLYLRDGVWDGTRILPEGWADYARTPTPAVPDTETLGYGAHWWLDMAGPGSFSCNGYEGQYTVLVPEKDLILVRHGKSPLEAKDAVQAWIADVADCF</sequence>
<proteinExistence type="predicted"/>
<evidence type="ECO:0000256" key="1">
    <source>
        <dbReference type="SAM" id="MobiDB-lite"/>
    </source>
</evidence>
<feature type="compositionally biased region" description="Pro residues" evidence="1">
    <location>
        <begin position="1"/>
        <end position="12"/>
    </location>
</feature>
<reference evidence="3 4" key="1">
    <citation type="journal article" date="2014" name="Antonie Van Leeuwenhoek">
        <title>Hyphomonas beringensis sp. nov. and Hyphomonas chukchiensis sp. nov., isolated from surface seawater of the Bering Sea and Chukchi Sea.</title>
        <authorList>
            <person name="Li C."/>
            <person name="Lai Q."/>
            <person name="Li G."/>
            <person name="Dong C."/>
            <person name="Wang J."/>
            <person name="Liao Y."/>
            <person name="Shao Z."/>
        </authorList>
    </citation>
    <scope>NUCLEOTIDE SEQUENCE [LARGE SCALE GENOMIC DNA]</scope>
    <source>
        <strain evidence="3 4">MHS-3</strain>
    </source>
</reference>
<evidence type="ECO:0000313" key="3">
    <source>
        <dbReference type="EMBL" id="KCZ85356.1"/>
    </source>
</evidence>
<evidence type="ECO:0000313" key="4">
    <source>
        <dbReference type="Proteomes" id="UP000027446"/>
    </source>
</evidence>
<dbReference type="PANTHER" id="PTHR43283:SF7">
    <property type="entry name" value="BETA-LACTAMASE-RELATED DOMAIN-CONTAINING PROTEIN"/>
    <property type="match status" value="1"/>
</dbReference>
<dbReference type="EMBL" id="ARYH01000001">
    <property type="protein sequence ID" value="KCZ85356.1"/>
    <property type="molecule type" value="Genomic_DNA"/>
</dbReference>
<comment type="caution">
    <text evidence="3">The sequence shown here is derived from an EMBL/GenBank/DDBJ whole genome shotgun (WGS) entry which is preliminary data.</text>
</comment>
<gene>
    <name evidence="3" type="ORF">HAD_06725</name>
</gene>
<accession>A0A069E968</accession>
<dbReference type="eggNOG" id="COG1680">
    <property type="taxonomic scope" value="Bacteria"/>
</dbReference>
<protein>
    <submittedName>
        <fullName evidence="3">Beta-lactamase</fullName>
    </submittedName>
</protein>
<dbReference type="PATRIC" id="fig|1280949.3.peg.1368"/>
<dbReference type="InterPro" id="IPR012338">
    <property type="entry name" value="Beta-lactam/transpept-like"/>
</dbReference>
<dbReference type="PANTHER" id="PTHR43283">
    <property type="entry name" value="BETA-LACTAMASE-RELATED"/>
    <property type="match status" value="1"/>
</dbReference>
<evidence type="ECO:0000259" key="2">
    <source>
        <dbReference type="Pfam" id="PF00144"/>
    </source>
</evidence>
<dbReference type="Gene3D" id="3.40.710.10">
    <property type="entry name" value="DD-peptidase/beta-lactamase superfamily"/>
    <property type="match status" value="1"/>
</dbReference>
<dbReference type="InterPro" id="IPR001466">
    <property type="entry name" value="Beta-lactam-related"/>
</dbReference>
<dbReference type="OrthoDB" id="9814204at2"/>
<dbReference type="Proteomes" id="UP000027446">
    <property type="component" value="Unassembled WGS sequence"/>
</dbReference>
<feature type="region of interest" description="Disordered" evidence="1">
    <location>
        <begin position="1"/>
        <end position="35"/>
    </location>
</feature>
<dbReference type="SUPFAM" id="SSF56601">
    <property type="entry name" value="beta-lactamase/transpeptidase-like"/>
    <property type="match status" value="1"/>
</dbReference>
<dbReference type="AlphaFoldDB" id="A0A069E968"/>
<keyword evidence="4" id="KW-1185">Reference proteome</keyword>
<feature type="domain" description="Beta-lactamase-related" evidence="2">
    <location>
        <begin position="59"/>
        <end position="340"/>
    </location>
</feature>
<name>A0A069E968_9PROT</name>
<dbReference type="RefSeq" id="WP_084331804.1">
    <property type="nucleotide sequence ID" value="NZ_ARYH01000001.1"/>
</dbReference>